<comment type="caution">
    <text evidence="2">The sequence shown here is derived from an EMBL/GenBank/DDBJ whole genome shotgun (WGS) entry which is preliminary data.</text>
</comment>
<gene>
    <name evidence="2" type="ORF">C0W93_09550</name>
</gene>
<accession>A0A2T3KVW7</accession>
<proteinExistence type="predicted"/>
<dbReference type="RefSeq" id="WP_107184895.1">
    <property type="nucleotide sequence ID" value="NZ_CP131575.1"/>
</dbReference>
<dbReference type="PANTHER" id="PTHR43617">
    <property type="entry name" value="L-AMINO ACID N-ACETYLTRANSFERASE"/>
    <property type="match status" value="1"/>
</dbReference>
<keyword evidence="2" id="KW-0808">Transferase</keyword>
<organism evidence="2 3">
    <name type="scientific">Photobacterium leiognathi subsp. mandapamensis</name>
    <name type="common">Photobacterium mandapamensis</name>
    <dbReference type="NCBI Taxonomy" id="48408"/>
    <lineage>
        <taxon>Bacteria</taxon>
        <taxon>Pseudomonadati</taxon>
        <taxon>Pseudomonadota</taxon>
        <taxon>Gammaproteobacteria</taxon>
        <taxon>Vibrionales</taxon>
        <taxon>Vibrionaceae</taxon>
        <taxon>Photobacterium</taxon>
    </lineage>
</organism>
<dbReference type="AlphaFoldDB" id="A0A2T3KVW7"/>
<dbReference type="InterPro" id="IPR016181">
    <property type="entry name" value="Acyl_CoA_acyltransferase"/>
</dbReference>
<protein>
    <submittedName>
        <fullName evidence="2">GNAT family N-acetyltransferase</fullName>
    </submittedName>
</protein>
<dbReference type="GO" id="GO:0016747">
    <property type="term" value="F:acyltransferase activity, transferring groups other than amino-acyl groups"/>
    <property type="evidence" value="ECO:0007669"/>
    <property type="project" value="InterPro"/>
</dbReference>
<dbReference type="EMBL" id="PYNS01000007">
    <property type="protein sequence ID" value="PSV11274.1"/>
    <property type="molecule type" value="Genomic_DNA"/>
</dbReference>
<dbReference type="PROSITE" id="PS51186">
    <property type="entry name" value="GNAT"/>
    <property type="match status" value="1"/>
</dbReference>
<sequence length="151" mass="17051">MTYHIRKAEKDDVTTAYLLERELFGEHSYPDFFFRQACDCWSNGFLVAVKQSQEVVGYVLASPSFTATNEGVREAWILGVAVDAKMQGQGVGKALLKEALAQLTDYNCIWLTVHPDNKALKLYESLGFVVVEQEDNYFGCGSPRLKMRLSR</sequence>
<dbReference type="InterPro" id="IPR050276">
    <property type="entry name" value="MshD_Acetyltransferase"/>
</dbReference>
<dbReference type="CDD" id="cd04301">
    <property type="entry name" value="NAT_SF"/>
    <property type="match status" value="1"/>
</dbReference>
<dbReference type="InterPro" id="IPR000182">
    <property type="entry name" value="GNAT_dom"/>
</dbReference>
<dbReference type="Pfam" id="PF00583">
    <property type="entry name" value="Acetyltransf_1"/>
    <property type="match status" value="1"/>
</dbReference>
<dbReference type="Gene3D" id="3.40.630.30">
    <property type="match status" value="1"/>
</dbReference>
<evidence type="ECO:0000313" key="2">
    <source>
        <dbReference type="EMBL" id="PSV11274.1"/>
    </source>
</evidence>
<reference evidence="2 3" key="1">
    <citation type="submission" date="2018-03" db="EMBL/GenBank/DDBJ databases">
        <title>Whole genome sequencing of Histamine producing bacteria.</title>
        <authorList>
            <person name="Butler K."/>
        </authorList>
    </citation>
    <scope>NUCLEOTIDE SEQUENCE [LARGE SCALE GENOMIC DNA]</scope>
    <source>
        <strain evidence="2 3">Res.4.1</strain>
    </source>
</reference>
<dbReference type="Proteomes" id="UP000240530">
    <property type="component" value="Unassembled WGS sequence"/>
</dbReference>
<dbReference type="SUPFAM" id="SSF55729">
    <property type="entry name" value="Acyl-CoA N-acyltransferases (Nat)"/>
    <property type="match status" value="1"/>
</dbReference>
<evidence type="ECO:0000313" key="3">
    <source>
        <dbReference type="Proteomes" id="UP000240530"/>
    </source>
</evidence>
<evidence type="ECO:0000259" key="1">
    <source>
        <dbReference type="PROSITE" id="PS51186"/>
    </source>
</evidence>
<feature type="domain" description="N-acetyltransferase" evidence="1">
    <location>
        <begin position="3"/>
        <end position="151"/>
    </location>
</feature>
<name>A0A2T3KVW7_PHOLD</name>